<dbReference type="HOGENOM" id="CLU_3385745_0_0_1"/>
<protein>
    <submittedName>
        <fullName evidence="1">Uncharacterized protein</fullName>
    </submittedName>
</protein>
<dbReference type="InParanoid" id="D7T005"/>
<name>D7T005_VITVI</name>
<reference evidence="2" key="1">
    <citation type="journal article" date="2007" name="Nature">
        <title>The grapevine genome sequence suggests ancestral hexaploidization in major angiosperm phyla.</title>
        <authorList>
            <consortium name="The French-Italian Public Consortium for Grapevine Genome Characterization."/>
            <person name="Jaillon O."/>
            <person name="Aury J.-M."/>
            <person name="Noel B."/>
            <person name="Policriti A."/>
            <person name="Clepet C."/>
            <person name="Casagrande A."/>
            <person name="Choisne N."/>
            <person name="Aubourg S."/>
            <person name="Vitulo N."/>
            <person name="Jubin C."/>
            <person name="Vezzi A."/>
            <person name="Legeai F."/>
            <person name="Hugueney P."/>
            <person name="Dasilva C."/>
            <person name="Horner D."/>
            <person name="Mica E."/>
            <person name="Jublot D."/>
            <person name="Poulain J."/>
            <person name="Bruyere C."/>
            <person name="Billault A."/>
            <person name="Segurens B."/>
            <person name="Gouyvenoux M."/>
            <person name="Ugarte E."/>
            <person name="Cattonaro F."/>
            <person name="Anthouard V."/>
            <person name="Vico V."/>
            <person name="Del Fabbro C."/>
            <person name="Alaux M."/>
            <person name="Di Gaspero G."/>
            <person name="Dumas V."/>
            <person name="Felice N."/>
            <person name="Paillard S."/>
            <person name="Juman I."/>
            <person name="Moroldo M."/>
            <person name="Scalabrin S."/>
            <person name="Canaguier A."/>
            <person name="Le Clainche I."/>
            <person name="Malacrida G."/>
            <person name="Durand E."/>
            <person name="Pesole G."/>
            <person name="Laucou V."/>
            <person name="Chatelet P."/>
            <person name="Merdinoglu D."/>
            <person name="Delledonne M."/>
            <person name="Pezzotti M."/>
            <person name="Lecharny A."/>
            <person name="Scarpelli C."/>
            <person name="Artiguenave F."/>
            <person name="Pe M.E."/>
            <person name="Valle G."/>
            <person name="Morgante M."/>
            <person name="Caboche M."/>
            <person name="Adam-Blondon A.-F."/>
            <person name="Weissenbach J."/>
            <person name="Quetier F."/>
            <person name="Wincker P."/>
        </authorList>
    </citation>
    <scope>NUCLEOTIDE SEQUENCE [LARGE SCALE GENOMIC DNA]</scope>
    <source>
        <strain evidence="2">cv. Pinot noir / PN40024</strain>
    </source>
</reference>
<dbReference type="AlphaFoldDB" id="D7T005"/>
<keyword evidence="2" id="KW-1185">Reference proteome</keyword>
<dbReference type="Proteomes" id="UP000009183">
    <property type="component" value="Chromosome 12"/>
</dbReference>
<organism evidence="1 2">
    <name type="scientific">Vitis vinifera</name>
    <name type="common">Grape</name>
    <dbReference type="NCBI Taxonomy" id="29760"/>
    <lineage>
        <taxon>Eukaryota</taxon>
        <taxon>Viridiplantae</taxon>
        <taxon>Streptophyta</taxon>
        <taxon>Embryophyta</taxon>
        <taxon>Tracheophyta</taxon>
        <taxon>Spermatophyta</taxon>
        <taxon>Magnoliopsida</taxon>
        <taxon>eudicotyledons</taxon>
        <taxon>Gunneridae</taxon>
        <taxon>Pentapetalae</taxon>
        <taxon>rosids</taxon>
        <taxon>Vitales</taxon>
        <taxon>Vitaceae</taxon>
        <taxon>Viteae</taxon>
        <taxon>Vitis</taxon>
    </lineage>
</organism>
<proteinExistence type="predicted"/>
<sequence>MLCFGPQWERDWFWFCPYGSKGDQRVQGRGYRW</sequence>
<dbReference type="PaxDb" id="29760-VIT_12s0034g01500.t01"/>
<dbReference type="EMBL" id="FN595497">
    <property type="protein sequence ID" value="CBI23834.3"/>
    <property type="molecule type" value="Genomic_DNA"/>
</dbReference>
<evidence type="ECO:0000313" key="1">
    <source>
        <dbReference type="EMBL" id="CBI23834.3"/>
    </source>
</evidence>
<gene>
    <name evidence="1" type="ordered locus">VIT_12s0034g01500</name>
</gene>
<evidence type="ECO:0000313" key="2">
    <source>
        <dbReference type="Proteomes" id="UP000009183"/>
    </source>
</evidence>
<accession>D7T005</accession>